<comment type="caution">
    <text evidence="3">The sequence shown here is derived from an EMBL/GenBank/DDBJ whole genome shotgun (WGS) entry which is preliminary data.</text>
</comment>
<evidence type="ECO:0000256" key="2">
    <source>
        <dbReference type="SAM" id="SignalP"/>
    </source>
</evidence>
<evidence type="ECO:0000256" key="1">
    <source>
        <dbReference type="SAM" id="MobiDB-lite"/>
    </source>
</evidence>
<dbReference type="AlphaFoldDB" id="A0A9P5PKB7"/>
<evidence type="ECO:0008006" key="5">
    <source>
        <dbReference type="Google" id="ProtNLM"/>
    </source>
</evidence>
<evidence type="ECO:0000313" key="3">
    <source>
        <dbReference type="EMBL" id="KAF9064809.1"/>
    </source>
</evidence>
<feature type="signal peptide" evidence="2">
    <location>
        <begin position="1"/>
        <end position="23"/>
    </location>
</feature>
<keyword evidence="4" id="KW-1185">Reference proteome</keyword>
<dbReference type="OrthoDB" id="2831997at2759"/>
<keyword evidence="2" id="KW-0732">Signal</keyword>
<feature type="chain" id="PRO_5040337737" description="Protein kinase domain-containing protein" evidence="2">
    <location>
        <begin position="24"/>
        <end position="277"/>
    </location>
</feature>
<reference evidence="3" key="1">
    <citation type="submission" date="2020-11" db="EMBL/GenBank/DDBJ databases">
        <authorList>
            <consortium name="DOE Joint Genome Institute"/>
            <person name="Ahrendt S."/>
            <person name="Riley R."/>
            <person name="Andreopoulos W."/>
            <person name="Labutti K."/>
            <person name="Pangilinan J."/>
            <person name="Ruiz-Duenas F.J."/>
            <person name="Barrasa J.M."/>
            <person name="Sanchez-Garcia M."/>
            <person name="Camarero S."/>
            <person name="Miyauchi S."/>
            <person name="Serrano A."/>
            <person name="Linde D."/>
            <person name="Babiker R."/>
            <person name="Drula E."/>
            <person name="Ayuso-Fernandez I."/>
            <person name="Pacheco R."/>
            <person name="Padilla G."/>
            <person name="Ferreira P."/>
            <person name="Barriuso J."/>
            <person name="Kellner H."/>
            <person name="Castanera R."/>
            <person name="Alfaro M."/>
            <person name="Ramirez L."/>
            <person name="Pisabarro A.G."/>
            <person name="Kuo A."/>
            <person name="Tritt A."/>
            <person name="Lipzen A."/>
            <person name="He G."/>
            <person name="Yan M."/>
            <person name="Ng V."/>
            <person name="Cullen D."/>
            <person name="Martin F."/>
            <person name="Rosso M.-N."/>
            <person name="Henrissat B."/>
            <person name="Hibbett D."/>
            <person name="Martinez A.T."/>
            <person name="Grigoriev I.V."/>
        </authorList>
    </citation>
    <scope>NUCLEOTIDE SEQUENCE</scope>
    <source>
        <strain evidence="3">AH 40177</strain>
    </source>
</reference>
<sequence>MYPSIHVLLIIHALSIFIPASYAAPIPHSLSHEQTDAWIGDDYGSDSNLNTNDKQAFVQTLEGVELGGRLSGNGGGYNAGIYVLSKDYKGHEASQVIAKCMQTPIDVKAWGEVKALKTVGYFIDSGLLLKDNARIPVILMKRIPGVVPPLTRRWKSEKERAKLLEEIKPKVKAEIVGWAVRNKMLLTDFHPGNIHVDLTEEDTVKSVNVLDFGYPGVYVVKPTVKEDEVGKWFEEQWSELVEGFQLPSTQGATEKKIPHQGSGKNSQPLRWTLPSST</sequence>
<feature type="region of interest" description="Disordered" evidence="1">
    <location>
        <begin position="248"/>
        <end position="277"/>
    </location>
</feature>
<proteinExistence type="predicted"/>
<feature type="compositionally biased region" description="Polar residues" evidence="1">
    <location>
        <begin position="262"/>
        <end position="277"/>
    </location>
</feature>
<accession>A0A9P5PKB7</accession>
<name>A0A9P5PKB7_9AGAR</name>
<dbReference type="Proteomes" id="UP000772434">
    <property type="component" value="Unassembled WGS sequence"/>
</dbReference>
<organism evidence="3 4">
    <name type="scientific">Rhodocollybia butyracea</name>
    <dbReference type="NCBI Taxonomy" id="206335"/>
    <lineage>
        <taxon>Eukaryota</taxon>
        <taxon>Fungi</taxon>
        <taxon>Dikarya</taxon>
        <taxon>Basidiomycota</taxon>
        <taxon>Agaricomycotina</taxon>
        <taxon>Agaricomycetes</taxon>
        <taxon>Agaricomycetidae</taxon>
        <taxon>Agaricales</taxon>
        <taxon>Marasmiineae</taxon>
        <taxon>Omphalotaceae</taxon>
        <taxon>Rhodocollybia</taxon>
    </lineage>
</organism>
<gene>
    <name evidence="3" type="ORF">BDP27DRAFT_1366928</name>
</gene>
<dbReference type="EMBL" id="JADNRY010000115">
    <property type="protein sequence ID" value="KAF9064809.1"/>
    <property type="molecule type" value="Genomic_DNA"/>
</dbReference>
<evidence type="ECO:0000313" key="4">
    <source>
        <dbReference type="Proteomes" id="UP000772434"/>
    </source>
</evidence>
<protein>
    <recommendedName>
        <fullName evidence="5">Protein kinase domain-containing protein</fullName>
    </recommendedName>
</protein>